<comment type="caution">
    <text evidence="1">The sequence shown here is derived from an EMBL/GenBank/DDBJ whole genome shotgun (WGS) entry which is preliminary data.</text>
</comment>
<name>A0A9N9ZA84_9HYPO</name>
<gene>
    <name evidence="1" type="ORF">CSOL1703_00014535</name>
</gene>
<sequence length="75" mass="8890">MTDDELRTALQQRIDEYKESSAMEKQVRAKREKLLKKRDGLGHDKLKRREQRQALGRKCIDLLAEQKRLLDLLKG</sequence>
<proteinExistence type="predicted"/>
<reference evidence="1" key="1">
    <citation type="submission" date="2021-10" db="EMBL/GenBank/DDBJ databases">
        <authorList>
            <person name="Piombo E."/>
        </authorList>
    </citation>
    <scope>NUCLEOTIDE SEQUENCE</scope>
</reference>
<dbReference type="EMBL" id="CABFOC020000042">
    <property type="protein sequence ID" value="CAH0051882.1"/>
    <property type="molecule type" value="Genomic_DNA"/>
</dbReference>
<dbReference type="AlphaFoldDB" id="A0A9N9ZA84"/>
<evidence type="ECO:0000313" key="1">
    <source>
        <dbReference type="EMBL" id="CAH0051882.1"/>
    </source>
</evidence>
<keyword evidence="2" id="KW-1185">Reference proteome</keyword>
<accession>A0A9N9ZA84</accession>
<dbReference type="Proteomes" id="UP000775872">
    <property type="component" value="Unassembled WGS sequence"/>
</dbReference>
<organism evidence="1 2">
    <name type="scientific">Clonostachys solani</name>
    <dbReference type="NCBI Taxonomy" id="160281"/>
    <lineage>
        <taxon>Eukaryota</taxon>
        <taxon>Fungi</taxon>
        <taxon>Dikarya</taxon>
        <taxon>Ascomycota</taxon>
        <taxon>Pezizomycotina</taxon>
        <taxon>Sordariomycetes</taxon>
        <taxon>Hypocreomycetidae</taxon>
        <taxon>Hypocreales</taxon>
        <taxon>Bionectriaceae</taxon>
        <taxon>Clonostachys</taxon>
    </lineage>
</organism>
<protein>
    <submittedName>
        <fullName evidence="1">Uncharacterized protein</fullName>
    </submittedName>
</protein>
<evidence type="ECO:0000313" key="2">
    <source>
        <dbReference type="Proteomes" id="UP000775872"/>
    </source>
</evidence>